<dbReference type="InterPro" id="IPR023370">
    <property type="entry name" value="TrmO-like_N"/>
</dbReference>
<dbReference type="EMBL" id="WKJO01000001">
    <property type="protein sequence ID" value="MRX22322.1"/>
    <property type="molecule type" value="Genomic_DNA"/>
</dbReference>
<sequence length="168" mass="18800">MVNRPQTIELSPIGIVRSPRTEVADDHWGAVISTIELDSRWLPAASLRGLDSFSHAEVIFHVDRVDPNSVETAARHPRNRSDWPSVGIFAQRAKRRPNRLALSRCEIVAVDGHTVTVRGLDAIDGSPVLDIKPYMREFGPRGPVAQPDWSVELMERYYDSMGAPEDAY</sequence>
<dbReference type="PROSITE" id="PS51668">
    <property type="entry name" value="TSAA_2"/>
    <property type="match status" value="1"/>
</dbReference>
<dbReference type="InterPro" id="IPR040372">
    <property type="entry name" value="YaeB-like"/>
</dbReference>
<organism evidence="4 5">
    <name type="scientific">Haloferax litoreum</name>
    <dbReference type="NCBI Taxonomy" id="2666140"/>
    <lineage>
        <taxon>Archaea</taxon>
        <taxon>Methanobacteriati</taxon>
        <taxon>Methanobacteriota</taxon>
        <taxon>Stenosarchaea group</taxon>
        <taxon>Halobacteria</taxon>
        <taxon>Halobacteriales</taxon>
        <taxon>Haloferacaceae</taxon>
        <taxon>Haloferax</taxon>
    </lineage>
</organism>
<dbReference type="SUPFAM" id="SSF118196">
    <property type="entry name" value="YaeB-like"/>
    <property type="match status" value="1"/>
</dbReference>
<evidence type="ECO:0000313" key="4">
    <source>
        <dbReference type="EMBL" id="MRX22322.1"/>
    </source>
</evidence>
<accession>A0A6A8GIM9</accession>
<keyword evidence="4" id="KW-0808">Transferase</keyword>
<dbReference type="PANTHER" id="PTHR12818:SF0">
    <property type="entry name" value="TRNA (ADENINE(37)-N6)-METHYLTRANSFERASE"/>
    <property type="match status" value="1"/>
</dbReference>
<comment type="caution">
    <text evidence="4">The sequence shown here is derived from an EMBL/GenBank/DDBJ whole genome shotgun (WGS) entry which is preliminary data.</text>
</comment>
<dbReference type="RefSeq" id="WP_151162835.1">
    <property type="nucleotide sequence ID" value="NZ_WKJO01000001.1"/>
</dbReference>
<dbReference type="GO" id="GO:0032259">
    <property type="term" value="P:methylation"/>
    <property type="evidence" value="ECO:0007669"/>
    <property type="project" value="UniProtKB-KW"/>
</dbReference>
<reference evidence="4 5" key="1">
    <citation type="submission" date="2019-11" db="EMBL/GenBank/DDBJ databases">
        <title>Whole genome sequence of Haloferax sp. MBLA0076.</title>
        <authorList>
            <person name="Seo M.-J."/>
            <person name="Cho E.-S."/>
        </authorList>
    </citation>
    <scope>NUCLEOTIDE SEQUENCE [LARGE SCALE GENOMIC DNA]</scope>
    <source>
        <strain evidence="4 5">MBLA0076</strain>
    </source>
</reference>
<dbReference type="CDD" id="cd09281">
    <property type="entry name" value="UPF0066"/>
    <property type="match status" value="1"/>
</dbReference>
<dbReference type="InterPro" id="IPR036413">
    <property type="entry name" value="YaeB-like_sf"/>
</dbReference>
<dbReference type="PANTHER" id="PTHR12818">
    <property type="entry name" value="TRNA (ADENINE(37)-N6)-METHYLTRANSFERASE"/>
    <property type="match status" value="1"/>
</dbReference>
<comment type="similarity">
    <text evidence="2">Belongs to the tRNA methyltransferase O family.</text>
</comment>
<evidence type="ECO:0000256" key="2">
    <source>
        <dbReference type="ARBA" id="ARBA00033753"/>
    </source>
</evidence>
<dbReference type="Gene3D" id="2.40.30.70">
    <property type="entry name" value="YaeB-like"/>
    <property type="match status" value="1"/>
</dbReference>
<keyword evidence="4" id="KW-0489">Methyltransferase</keyword>
<keyword evidence="1" id="KW-0949">S-adenosyl-L-methionine</keyword>
<dbReference type="AlphaFoldDB" id="A0A6A8GIM9"/>
<gene>
    <name evidence="4" type="ORF">GJR96_10180</name>
</gene>
<proteinExistence type="inferred from homology"/>
<dbReference type="GO" id="GO:0008168">
    <property type="term" value="F:methyltransferase activity"/>
    <property type="evidence" value="ECO:0007669"/>
    <property type="project" value="UniProtKB-KW"/>
</dbReference>
<feature type="domain" description="TsaA-like" evidence="3">
    <location>
        <begin position="10"/>
        <end position="143"/>
    </location>
</feature>
<evidence type="ECO:0000259" key="3">
    <source>
        <dbReference type="PROSITE" id="PS51668"/>
    </source>
</evidence>
<evidence type="ECO:0000313" key="5">
    <source>
        <dbReference type="Proteomes" id="UP000439022"/>
    </source>
</evidence>
<evidence type="ECO:0000256" key="1">
    <source>
        <dbReference type="ARBA" id="ARBA00022691"/>
    </source>
</evidence>
<dbReference type="Proteomes" id="UP000439022">
    <property type="component" value="Unassembled WGS sequence"/>
</dbReference>
<keyword evidence="5" id="KW-1185">Reference proteome</keyword>
<protein>
    <submittedName>
        <fullName evidence="4">tRNA (N6-threonylcarbamoyladenosine(37)-N6)-methyltransferase TrmO</fullName>
    </submittedName>
</protein>
<dbReference type="Pfam" id="PF01980">
    <property type="entry name" value="TrmO_N"/>
    <property type="match status" value="1"/>
</dbReference>
<name>A0A6A8GIM9_9EURY</name>
<dbReference type="InterPro" id="IPR036414">
    <property type="entry name" value="YaeB_N_sf"/>
</dbReference>